<dbReference type="InterPro" id="IPR001383">
    <property type="entry name" value="Ribosomal_bL28_bact-type"/>
</dbReference>
<dbReference type="PANTHER" id="PTHR39080:SF1">
    <property type="entry name" value="LARGE RIBOSOMAL SUBUNIT PROTEIN BL28A"/>
    <property type="match status" value="1"/>
</dbReference>
<organism evidence="6 7">
    <name type="scientific">bacterium (Candidatus Ratteibacteria) CG15_BIG_FIL_POST_REV_8_21_14_020_41_12</name>
    <dbReference type="NCBI Taxonomy" id="2014291"/>
    <lineage>
        <taxon>Bacteria</taxon>
        <taxon>Candidatus Ratteibacteria</taxon>
    </lineage>
</organism>
<dbReference type="Pfam" id="PF00830">
    <property type="entry name" value="Ribosomal_L28"/>
    <property type="match status" value="1"/>
</dbReference>
<dbReference type="SUPFAM" id="SSF143800">
    <property type="entry name" value="L28p-like"/>
    <property type="match status" value="1"/>
</dbReference>
<sequence length="55" mass="6308">MAKICSICGKKPQSGNLVSHSHRKTRRAWLPNLQKVRLEKGAKKIYLCTKCLKKQ</sequence>
<dbReference type="HAMAP" id="MF_00373">
    <property type="entry name" value="Ribosomal_bL28"/>
    <property type="match status" value="1"/>
</dbReference>
<dbReference type="GO" id="GO:0005840">
    <property type="term" value="C:ribosome"/>
    <property type="evidence" value="ECO:0007669"/>
    <property type="project" value="UniProtKB-KW"/>
</dbReference>
<dbReference type="GO" id="GO:0003735">
    <property type="term" value="F:structural constituent of ribosome"/>
    <property type="evidence" value="ECO:0007669"/>
    <property type="project" value="InterPro"/>
</dbReference>
<proteinExistence type="inferred from homology"/>
<dbReference type="GO" id="GO:0006412">
    <property type="term" value="P:translation"/>
    <property type="evidence" value="ECO:0007669"/>
    <property type="project" value="UniProtKB-UniRule"/>
</dbReference>
<comment type="caution">
    <text evidence="6">The sequence shown here is derived from an EMBL/GenBank/DDBJ whole genome shotgun (WGS) entry which is preliminary data.</text>
</comment>
<keyword evidence="3 5" id="KW-0687">Ribonucleoprotein</keyword>
<dbReference type="AlphaFoldDB" id="A0A2M7GYQ1"/>
<evidence type="ECO:0000256" key="1">
    <source>
        <dbReference type="ARBA" id="ARBA00008760"/>
    </source>
</evidence>
<dbReference type="Proteomes" id="UP000230025">
    <property type="component" value="Unassembled WGS sequence"/>
</dbReference>
<dbReference type="NCBIfam" id="TIGR00009">
    <property type="entry name" value="L28"/>
    <property type="match status" value="1"/>
</dbReference>
<evidence type="ECO:0000256" key="2">
    <source>
        <dbReference type="ARBA" id="ARBA00022980"/>
    </source>
</evidence>
<evidence type="ECO:0000313" key="6">
    <source>
        <dbReference type="EMBL" id="PIW33623.1"/>
    </source>
</evidence>
<reference evidence="7" key="1">
    <citation type="submission" date="2017-09" db="EMBL/GenBank/DDBJ databases">
        <title>Depth-based differentiation of microbial function through sediment-hosted aquifers and enrichment of novel symbionts in the deep terrestrial subsurface.</title>
        <authorList>
            <person name="Probst A.J."/>
            <person name="Ladd B."/>
            <person name="Jarett J.K."/>
            <person name="Geller-Mcgrath D.E."/>
            <person name="Sieber C.M.K."/>
            <person name="Emerson J.B."/>
            <person name="Anantharaman K."/>
            <person name="Thomas B.C."/>
            <person name="Malmstrom R."/>
            <person name="Stieglmeier M."/>
            <person name="Klingl A."/>
            <person name="Woyke T."/>
            <person name="Ryan C.M."/>
            <person name="Banfield J.F."/>
        </authorList>
    </citation>
    <scope>NUCLEOTIDE SEQUENCE [LARGE SCALE GENOMIC DNA]</scope>
</reference>
<dbReference type="InterPro" id="IPR034704">
    <property type="entry name" value="Ribosomal_bL28/bL31-like_sf"/>
</dbReference>
<dbReference type="GO" id="GO:1990904">
    <property type="term" value="C:ribonucleoprotein complex"/>
    <property type="evidence" value="ECO:0007669"/>
    <property type="project" value="UniProtKB-KW"/>
</dbReference>
<dbReference type="Gene3D" id="2.30.170.40">
    <property type="entry name" value="Ribosomal protein L28/L24"/>
    <property type="match status" value="1"/>
</dbReference>
<protein>
    <recommendedName>
        <fullName evidence="4 5">Large ribosomal subunit protein bL28</fullName>
    </recommendedName>
</protein>
<comment type="similarity">
    <text evidence="1 5">Belongs to the bacterial ribosomal protein bL28 family.</text>
</comment>
<name>A0A2M7GYQ1_9BACT</name>
<evidence type="ECO:0000313" key="7">
    <source>
        <dbReference type="Proteomes" id="UP000230025"/>
    </source>
</evidence>
<dbReference type="InterPro" id="IPR037147">
    <property type="entry name" value="Ribosomal_bL28_sf"/>
</dbReference>
<evidence type="ECO:0000256" key="5">
    <source>
        <dbReference type="HAMAP-Rule" id="MF_00373"/>
    </source>
</evidence>
<dbReference type="PANTHER" id="PTHR39080">
    <property type="entry name" value="50S RIBOSOMAL PROTEIN L28"/>
    <property type="match status" value="1"/>
</dbReference>
<dbReference type="EMBL" id="PFFY01000166">
    <property type="protein sequence ID" value="PIW33623.1"/>
    <property type="molecule type" value="Genomic_DNA"/>
</dbReference>
<dbReference type="InterPro" id="IPR026569">
    <property type="entry name" value="Ribosomal_bL28"/>
</dbReference>
<dbReference type="InterPro" id="IPR050096">
    <property type="entry name" value="Bacterial_rp_bL28"/>
</dbReference>
<evidence type="ECO:0000256" key="4">
    <source>
        <dbReference type="ARBA" id="ARBA00035174"/>
    </source>
</evidence>
<accession>A0A2M7GYQ1</accession>
<evidence type="ECO:0000256" key="3">
    <source>
        <dbReference type="ARBA" id="ARBA00023274"/>
    </source>
</evidence>
<keyword evidence="2 5" id="KW-0689">Ribosomal protein</keyword>
<gene>
    <name evidence="5 6" type="primary">rpmB</name>
    <name evidence="6" type="ORF">COW28_03585</name>
</gene>